<evidence type="ECO:0000259" key="5">
    <source>
        <dbReference type="Pfam" id="PF25990"/>
    </source>
</evidence>
<evidence type="ECO:0000259" key="4">
    <source>
        <dbReference type="Pfam" id="PF25917"/>
    </source>
</evidence>
<dbReference type="eggNOG" id="COG0845">
    <property type="taxonomic scope" value="Bacteria"/>
</dbReference>
<sequence>MMLAWIKCNKYLLGFLIAVIAIGYFGYGYYKSSTEVKETVRTATVEYGHLSDSISATGSLSAVDNVDISSKITGRIVEVCVEENDHVNAGQVLVRLDDTSLAATQTQMQAKMENALATYNRYSALLAKGAISKSDYDLAEADYTVAKANYDQATSNVNDTVITTPISGYVIGKPTPVGQTISSGISEPQVIMSIANLDNMQIETMVDESDIGQVKVGQKVNFTVDSYPDRTFEGIVRLVSRKAVTENNVIYYTVYVDVANSEGKLLPTMTARANIIVNEADGVLMVPANCLRTEGTSRYVQVYNEATKEIRNVDVEVGLSGDDKVAVSSPELKEGDKILVKAAKATQTNSNRMGGPPMH</sequence>
<comment type="caution">
    <text evidence="6">The sequence shown here is derived from an EMBL/GenBank/DDBJ whole genome shotgun (WGS) entry which is preliminary data.</text>
</comment>
<evidence type="ECO:0000256" key="2">
    <source>
        <dbReference type="SAM" id="Phobius"/>
    </source>
</evidence>
<dbReference type="RefSeq" id="WP_021717289.1">
    <property type="nucleotide sequence ID" value="NZ_CATZQN010000001.1"/>
</dbReference>
<dbReference type="AlphaFoldDB" id="R6I4Y5"/>
<dbReference type="NCBIfam" id="TIGR01730">
    <property type="entry name" value="RND_mfp"/>
    <property type="match status" value="1"/>
</dbReference>
<comment type="similarity">
    <text evidence="1">Belongs to the membrane fusion protein (MFP) (TC 8.A.1) family.</text>
</comment>
<evidence type="ECO:0000256" key="1">
    <source>
        <dbReference type="ARBA" id="ARBA00009477"/>
    </source>
</evidence>
<dbReference type="GO" id="GO:1990281">
    <property type="term" value="C:efflux pump complex"/>
    <property type="evidence" value="ECO:0007669"/>
    <property type="project" value="TreeGrafter"/>
</dbReference>
<dbReference type="Gene3D" id="2.40.30.170">
    <property type="match status" value="1"/>
</dbReference>
<dbReference type="InterPro" id="IPR058636">
    <property type="entry name" value="Beta-barrel_YknX"/>
</dbReference>
<dbReference type="FunFam" id="2.40.30.170:FF:000010">
    <property type="entry name" value="Efflux RND transporter periplasmic adaptor subunit"/>
    <property type="match status" value="1"/>
</dbReference>
<protein>
    <submittedName>
        <fullName evidence="6">Efflux transporter RND family MFP subunit</fullName>
    </submittedName>
</protein>
<dbReference type="InterPro" id="IPR006143">
    <property type="entry name" value="RND_pump_MFP"/>
</dbReference>
<feature type="domain" description="YknX-like beta-barrel" evidence="5">
    <location>
        <begin position="200"/>
        <end position="274"/>
    </location>
</feature>
<feature type="domain" description="Multidrug resistance protein MdtA-like barrel-sandwich hybrid" evidence="4">
    <location>
        <begin position="65"/>
        <end position="192"/>
    </location>
</feature>
<dbReference type="HOGENOM" id="CLU_018816_14_1_9"/>
<dbReference type="Gene3D" id="2.40.420.20">
    <property type="match status" value="1"/>
</dbReference>
<dbReference type="PANTHER" id="PTHR30469:SF33">
    <property type="entry name" value="SLR1207 PROTEIN"/>
    <property type="match status" value="1"/>
</dbReference>
<gene>
    <name evidence="6" type="ORF">BN533_00386</name>
</gene>
<proteinExistence type="inferred from homology"/>
<feature type="transmembrane region" description="Helical" evidence="2">
    <location>
        <begin position="12"/>
        <end position="30"/>
    </location>
</feature>
<dbReference type="SUPFAM" id="SSF111369">
    <property type="entry name" value="HlyD-like secretion proteins"/>
    <property type="match status" value="1"/>
</dbReference>
<dbReference type="GO" id="GO:0015562">
    <property type="term" value="F:efflux transmembrane transporter activity"/>
    <property type="evidence" value="ECO:0007669"/>
    <property type="project" value="TreeGrafter"/>
</dbReference>
<keyword evidence="2" id="KW-0812">Transmembrane</keyword>
<reference evidence="6" key="1">
    <citation type="submission" date="2012-11" db="EMBL/GenBank/DDBJ databases">
        <title>Dependencies among metagenomic species, viruses, plasmids and units of genetic variation.</title>
        <authorList>
            <person name="Nielsen H.B."/>
            <person name="Almeida M."/>
            <person name="Juncker A.S."/>
            <person name="Rasmussen S."/>
            <person name="Li J."/>
            <person name="Sunagawa S."/>
            <person name="Plichta D."/>
            <person name="Gautier L."/>
            <person name="Le Chatelier E."/>
            <person name="Peletier E."/>
            <person name="Bonde I."/>
            <person name="Nielsen T."/>
            <person name="Manichanh C."/>
            <person name="Arumugam M."/>
            <person name="Batto J."/>
            <person name="Santos M.B.Q.D."/>
            <person name="Blom N."/>
            <person name="Borruel N."/>
            <person name="Burgdorf K.S."/>
            <person name="Boumezbeur F."/>
            <person name="Casellas F."/>
            <person name="Dore J."/>
            <person name="Guarner F."/>
            <person name="Hansen T."/>
            <person name="Hildebrand F."/>
            <person name="Kaas R.S."/>
            <person name="Kennedy S."/>
            <person name="Kristiansen K."/>
            <person name="Kultima J.R."/>
            <person name="Leonard P."/>
            <person name="Levenez F."/>
            <person name="Lund O."/>
            <person name="Moumen B."/>
            <person name="Le Paslier D."/>
            <person name="Pons N."/>
            <person name="Pedersen O."/>
            <person name="Prifti E."/>
            <person name="Qin J."/>
            <person name="Raes J."/>
            <person name="Tap J."/>
            <person name="Tims S."/>
            <person name="Ussery D.W."/>
            <person name="Yamada T."/>
            <person name="MetaHit consortium"/>
            <person name="Renault P."/>
            <person name="Sicheritz-Ponten T."/>
            <person name="Bork P."/>
            <person name="Wang J."/>
            <person name="Brunak S."/>
            <person name="Ehrlich S.D."/>
        </authorList>
    </citation>
    <scope>NUCLEOTIDE SEQUENCE [LARGE SCALE GENOMIC DNA]</scope>
</reference>
<dbReference type="InterPro" id="IPR058625">
    <property type="entry name" value="MdtA-like_BSH"/>
</dbReference>
<dbReference type="PANTHER" id="PTHR30469">
    <property type="entry name" value="MULTIDRUG RESISTANCE PROTEIN MDTA"/>
    <property type="match status" value="1"/>
</dbReference>
<dbReference type="Pfam" id="PF25917">
    <property type="entry name" value="BSH_RND"/>
    <property type="match status" value="1"/>
</dbReference>
<feature type="domain" description="Multidrug resistance protein MdtA-like alpha-helical hairpin" evidence="3">
    <location>
        <begin position="99"/>
        <end position="157"/>
    </location>
</feature>
<organism evidence="6">
    <name type="scientific">Phascolarctobacterium faecium</name>
    <dbReference type="NCBI Taxonomy" id="33025"/>
    <lineage>
        <taxon>Bacteria</taxon>
        <taxon>Bacillati</taxon>
        <taxon>Bacillota</taxon>
        <taxon>Negativicutes</taxon>
        <taxon>Acidaminococcales</taxon>
        <taxon>Acidaminococcaceae</taxon>
        <taxon>Phascolarctobacterium</taxon>
    </lineage>
</organism>
<keyword evidence="2" id="KW-1133">Transmembrane helix</keyword>
<evidence type="ECO:0000259" key="3">
    <source>
        <dbReference type="Pfam" id="PF25876"/>
    </source>
</evidence>
<dbReference type="InterPro" id="IPR058624">
    <property type="entry name" value="MdtA-like_HH"/>
</dbReference>
<dbReference type="Gene3D" id="2.40.50.100">
    <property type="match status" value="1"/>
</dbReference>
<dbReference type="Pfam" id="PF25990">
    <property type="entry name" value="Beta-barrel_YknX"/>
    <property type="match status" value="1"/>
</dbReference>
<dbReference type="STRING" id="1262914.BN533_00386"/>
<evidence type="ECO:0000313" key="6">
    <source>
        <dbReference type="EMBL" id="CDB45258.1"/>
    </source>
</evidence>
<dbReference type="Gene3D" id="1.10.287.470">
    <property type="entry name" value="Helix hairpin bin"/>
    <property type="match status" value="1"/>
</dbReference>
<dbReference type="Pfam" id="PF25876">
    <property type="entry name" value="HH_MFP_RND"/>
    <property type="match status" value="1"/>
</dbReference>
<dbReference type="EMBL" id="CBDS010000028">
    <property type="protein sequence ID" value="CDB45258.1"/>
    <property type="molecule type" value="Genomic_DNA"/>
</dbReference>
<accession>R6I4Y5</accession>
<keyword evidence="2" id="KW-0472">Membrane</keyword>
<name>R6I4Y5_9FIRM</name>